<dbReference type="Bgee" id="ENSG00000134882">
    <property type="expression patterns" value="Expressed in lower esophagus mucosa and 171 other cell types or tissues"/>
</dbReference>
<dbReference type="Ensembl" id="ENST00000474510.2">
    <property type="protein sequence ID" value="ENSP00000481260.1"/>
    <property type="gene ID" value="ENSG00000134882.16"/>
</dbReference>
<dbReference type="Proteomes" id="UP000005640">
    <property type="component" value="Chromosome 13"/>
</dbReference>
<dbReference type="MassIVE" id="A0A087WXT1"/>
<reference evidence="2 3" key="2">
    <citation type="journal article" date="2004" name="Nature">
        <title>The DNA sequence and analysis of human chromosome 13.</title>
        <authorList>
            <person name="Dunham A."/>
            <person name="Matthews L.H."/>
            <person name="Burton J."/>
            <person name="Ashurst J.L."/>
            <person name="Howe K.L."/>
            <person name="Ashcroft K.J."/>
            <person name="Beare D.M."/>
            <person name="Burford D.C."/>
            <person name="Hunt S.E."/>
            <person name="Griffiths-Jones S."/>
            <person name="Jones M.C."/>
            <person name="Keenan S.J."/>
            <person name="Oliver K."/>
            <person name="Scott C.E."/>
            <person name="Ainscough R."/>
            <person name="Almeida J.P."/>
            <person name="Ambrose K.D."/>
            <person name="Andrews D.T."/>
            <person name="Ashwell R.I."/>
            <person name="Babbage A.K."/>
            <person name="Bagguley C.L."/>
            <person name="Bailey J."/>
            <person name="Bannerjee R."/>
            <person name="Barlow K.F."/>
            <person name="Bates K."/>
            <person name="Beasley H."/>
            <person name="Bird C.P."/>
            <person name="Bray-Allen S."/>
            <person name="Brown A.J."/>
            <person name="Brown J.Y."/>
            <person name="Burrill W."/>
            <person name="Carder C."/>
            <person name="Carter N.P."/>
            <person name="Chapman J.C."/>
            <person name="Clamp M.E."/>
            <person name="Clark S.Y."/>
            <person name="Clarke G."/>
            <person name="Clee C.M."/>
            <person name="Clegg S.C."/>
            <person name="Cobley V."/>
            <person name="Collins J.E."/>
            <person name="Corby N."/>
            <person name="Coville G.J."/>
            <person name="Deloukas P."/>
            <person name="Dhami P."/>
            <person name="Dunham I."/>
            <person name="Dunn M."/>
            <person name="Earthrowl M.E."/>
            <person name="Ellington A.G."/>
            <person name="Faulkner L."/>
            <person name="Frankish A.G."/>
            <person name="Frankland J."/>
            <person name="French L."/>
            <person name="Garner P."/>
            <person name="Garnett J."/>
            <person name="Gilbert J.G."/>
            <person name="Gilson C.J."/>
            <person name="Ghori J."/>
            <person name="Grafham D.V."/>
            <person name="Gribble S.M."/>
            <person name="Griffiths C."/>
            <person name="Hall R.E."/>
            <person name="Hammond S."/>
            <person name="Harley J.L."/>
            <person name="Hart E.A."/>
            <person name="Heath P.D."/>
            <person name="Howden P.J."/>
            <person name="Huckle E.J."/>
            <person name="Hunt P.J."/>
            <person name="Hunt A.R."/>
            <person name="Johnson C."/>
            <person name="Johnson D."/>
            <person name="Kay M."/>
            <person name="Kimberley A.M."/>
            <person name="King A."/>
            <person name="Laird G.K."/>
            <person name="Langford C.J."/>
            <person name="Lawlor S."/>
            <person name="Leongamornlert D.A."/>
            <person name="Lloyd D.M."/>
            <person name="Lloyd C."/>
            <person name="Loveland J.E."/>
            <person name="Lovell J."/>
            <person name="Martin S."/>
            <person name="Mashreghi-Mohammadi M."/>
            <person name="McLaren S.J."/>
            <person name="McMurray A."/>
            <person name="Milne S."/>
            <person name="Moore M.J."/>
            <person name="Nickerson T."/>
            <person name="Palmer S.A."/>
            <person name="Pearce A.V."/>
            <person name="Peck A.I."/>
            <person name="Pelan S."/>
            <person name="Phillimore B."/>
            <person name="Porter K.M."/>
            <person name="Rice C.M."/>
            <person name="Searle S."/>
            <person name="Sehra H.K."/>
            <person name="Shownkeen R."/>
            <person name="Skuce C.D."/>
            <person name="Smith M."/>
            <person name="Steward C.A."/>
            <person name="Sycamore N."/>
            <person name="Tester J."/>
            <person name="Thomas D.W."/>
            <person name="Tracey A."/>
            <person name="Tromans A."/>
            <person name="Tubby B."/>
            <person name="Wall M."/>
            <person name="Wallis J.M."/>
            <person name="West A.P."/>
            <person name="Whitehead S.L."/>
            <person name="Willey D.L."/>
            <person name="Wilming L."/>
            <person name="Wray P.W."/>
            <person name="Wright M.W."/>
            <person name="Young L."/>
            <person name="Coulson A."/>
            <person name="Durbin R."/>
            <person name="Hubbard T."/>
            <person name="Sulston J.E."/>
            <person name="Beck S."/>
            <person name="Bentley D.R."/>
            <person name="Rogers J."/>
            <person name="Ross M.T."/>
        </authorList>
    </citation>
    <scope>NUCLEOTIDE SEQUENCE [LARGE SCALE GENOMIC DNA]</scope>
</reference>
<dbReference type="ChiTaRS" id="UBAC2">
    <property type="organism name" value="human"/>
</dbReference>
<evidence type="ECO:0000313" key="2">
    <source>
        <dbReference type="Ensembl" id="ENSP00000481260.1"/>
    </source>
</evidence>
<reference evidence="2 3" key="3">
    <citation type="journal article" date="2004" name="Nature">
        <title>Finishing the euchromatic sequence of the human genome.</title>
        <authorList>
            <consortium name="International Human Genome Sequencing Consortium"/>
        </authorList>
    </citation>
    <scope>NUCLEOTIDE SEQUENCE [LARGE SCALE GENOMIC DNA]</scope>
</reference>
<dbReference type="VEuPathDB" id="HostDB:ENSG00000134882"/>
<dbReference type="Antibodypedia" id="10857">
    <property type="antibodies" value="99 antibodies from 20 providers"/>
</dbReference>
<dbReference type="HGNC" id="HGNC:20486">
    <property type="gene designation" value="UBAC2"/>
</dbReference>
<reference evidence="2 3" key="1">
    <citation type="journal article" date="2001" name="Nature">
        <title>Initial sequencing and analysis of the human genome.</title>
        <authorList>
            <consortium name="International Human Genome Sequencing Consortium"/>
            <person name="Lander E.S."/>
            <person name="Linton L.M."/>
            <person name="Birren B."/>
            <person name="Nusbaum C."/>
            <person name="Zody M.C."/>
            <person name="Baldwin J."/>
            <person name="Devon K."/>
            <person name="Dewar K."/>
            <person name="Doyle M."/>
            <person name="FitzHugh W."/>
            <person name="Funke R."/>
            <person name="Gage D."/>
            <person name="Harris K."/>
            <person name="Heaford A."/>
            <person name="Howland J."/>
            <person name="Kann L."/>
            <person name="Lehoczky J."/>
            <person name="LeVine R."/>
            <person name="McEwan P."/>
            <person name="McKernan K."/>
            <person name="Meldrim J."/>
            <person name="Mesirov J.P."/>
            <person name="Miranda C."/>
            <person name="Morris W."/>
            <person name="Naylor J."/>
            <person name="Raymond C."/>
            <person name="Rosetti M."/>
            <person name="Santos R."/>
            <person name="Sheridan A."/>
            <person name="Sougnez C."/>
            <person name="Stange-Thomann N."/>
            <person name="Stojanovic N."/>
            <person name="Subramanian A."/>
            <person name="Wyman D."/>
            <person name="Rogers J."/>
            <person name="Sulston J."/>
            <person name="Ainscough R."/>
            <person name="Beck S."/>
            <person name="Bentley D."/>
            <person name="Burton J."/>
            <person name="Clee C."/>
            <person name="Carter N."/>
            <person name="Coulson A."/>
            <person name="Deadman R."/>
            <person name="Deloukas P."/>
            <person name="Dunham A."/>
            <person name="Dunham I."/>
            <person name="Durbin R."/>
            <person name="French L."/>
            <person name="Grafham D."/>
            <person name="Gregory S."/>
            <person name="Hubbard T."/>
            <person name="Humphray S."/>
            <person name="Hunt A."/>
            <person name="Jones M."/>
            <person name="Lloyd C."/>
            <person name="McMurray A."/>
            <person name="Matthews L."/>
            <person name="Mercer S."/>
            <person name="Milne S."/>
            <person name="Mullikin J.C."/>
            <person name="Mungall A."/>
            <person name="Plumb R."/>
            <person name="Ross M."/>
            <person name="Shownkeen R."/>
            <person name="Sims S."/>
            <person name="Waterston R.H."/>
            <person name="Wilson R.K."/>
            <person name="Hillier L.W."/>
            <person name="McPherson J.D."/>
            <person name="Marra M.A."/>
            <person name="Mardis E.R."/>
            <person name="Fulton L.A."/>
            <person name="Chinwalla A.T."/>
            <person name="Pepin K.H."/>
            <person name="Gish W.R."/>
            <person name="Chissoe S.L."/>
            <person name="Wendl M.C."/>
            <person name="Delehaunty K.D."/>
            <person name="Miner T.L."/>
            <person name="Delehaunty A."/>
            <person name="Kramer J.B."/>
            <person name="Cook L.L."/>
            <person name="Fulton R.S."/>
            <person name="Johnson D.L."/>
            <person name="Minx P.J."/>
            <person name="Clifton S.W."/>
            <person name="Hawkins T."/>
            <person name="Branscomb E."/>
            <person name="Predki P."/>
            <person name="Richardson P."/>
            <person name="Wenning S."/>
            <person name="Slezak T."/>
            <person name="Doggett N."/>
            <person name="Cheng J.F."/>
            <person name="Olsen A."/>
            <person name="Lucas S."/>
            <person name="Elkin C."/>
            <person name="Uberbacher E."/>
            <person name="Frazier M."/>
            <person name="Gibbs R.A."/>
            <person name="Muzny D.M."/>
            <person name="Scherer S.E."/>
            <person name="Bouck J.B."/>
            <person name="Sodergren E.J."/>
            <person name="Worley K.C."/>
            <person name="Rives C.M."/>
            <person name="Gorrell J.H."/>
            <person name="Metzker M.L."/>
            <person name="Naylor S.L."/>
            <person name="Kucherlapati R.S."/>
            <person name="Nelson D.L."/>
            <person name="Weinstock G.M."/>
            <person name="Sakaki Y."/>
            <person name="Fujiyama A."/>
            <person name="Hattori M."/>
            <person name="Yada T."/>
            <person name="Toyoda A."/>
            <person name="Itoh T."/>
            <person name="Kawagoe C."/>
            <person name="Watanabe H."/>
            <person name="Totoki Y."/>
            <person name="Taylor T."/>
            <person name="Weissenbach J."/>
            <person name="Heilig R."/>
            <person name="Saurin W."/>
            <person name="Artiguenave F."/>
            <person name="Brottier P."/>
            <person name="Bruls T."/>
            <person name="Pelletier E."/>
            <person name="Robert C."/>
            <person name="Wincker P."/>
            <person name="Smith D.R."/>
            <person name="Doucette-Stamm L."/>
            <person name="Rubenfield M."/>
            <person name="Weinstock K."/>
            <person name="Lee H.M."/>
            <person name="Dubois J."/>
            <person name="Rosenthal A."/>
            <person name="Platzer M."/>
            <person name="Nyakatura G."/>
            <person name="Taudien S."/>
            <person name="Rump A."/>
            <person name="Yang H."/>
            <person name="Yu J."/>
            <person name="Wang J."/>
            <person name="Huang G."/>
            <person name="Gu J."/>
            <person name="Hood L."/>
            <person name="Rowen L."/>
            <person name="Madan A."/>
            <person name="Qin S."/>
            <person name="Davis R.W."/>
            <person name="Federspiel N.A."/>
            <person name="Abola A.P."/>
            <person name="Proctor M.J."/>
            <person name="Myers R.M."/>
            <person name="Schmutz J."/>
            <person name="Dickson M."/>
            <person name="Grimwood J."/>
            <person name="Cox D.R."/>
            <person name="Olson M.V."/>
            <person name="Kaul R."/>
            <person name="Raymond C."/>
            <person name="Shimizu N."/>
            <person name="Kawasaki K."/>
            <person name="Minoshima S."/>
            <person name="Evans G.A."/>
            <person name="Athanasiou M."/>
            <person name="Schultz R."/>
            <person name="Roe B.A."/>
            <person name="Chen F."/>
            <person name="Pan H."/>
            <person name="Ramser J."/>
            <person name="Lehrach H."/>
            <person name="Reinhardt R."/>
            <person name="McCombie W.R."/>
            <person name="de la Bastide M."/>
            <person name="Dedhia N."/>
            <person name="Blocker H."/>
            <person name="Hornischer K."/>
            <person name="Nordsiek G."/>
            <person name="Agarwala R."/>
            <person name="Aravind L."/>
            <person name="Bailey J.A."/>
            <person name="Bateman A."/>
            <person name="Batzoglou S."/>
            <person name="Birney E."/>
            <person name="Bork P."/>
            <person name="Brown D.G."/>
            <person name="Burge C.B."/>
            <person name="Cerutti L."/>
            <person name="Chen H.C."/>
            <person name="Church D."/>
            <person name="Clamp M."/>
            <person name="Copley R.R."/>
            <person name="Doerks T."/>
            <person name="Eddy S.R."/>
            <person name="Eichler E.E."/>
            <person name="Furey T.S."/>
            <person name="Galagan J."/>
            <person name="Gilbert J.G."/>
            <person name="Harmon C."/>
            <person name="Hayashizaki Y."/>
            <person name="Haussler D."/>
            <person name="Hermjakob H."/>
            <person name="Hokamp K."/>
            <person name="Jang W."/>
            <person name="Johnson L.S."/>
            <person name="Jones T.A."/>
            <person name="Kasif S."/>
            <person name="Kaspryzk A."/>
            <person name="Kennedy S."/>
            <person name="Kent W.J."/>
            <person name="Kitts P."/>
            <person name="Koonin E.V."/>
            <person name="Korf I."/>
            <person name="Kulp D."/>
            <person name="Lancet D."/>
            <person name="Lowe T.M."/>
            <person name="McLysaght A."/>
            <person name="Mikkelsen T."/>
            <person name="Moran J.V."/>
            <person name="Mulder N."/>
            <person name="Pollara V.J."/>
            <person name="Ponting C.P."/>
            <person name="Schuler G."/>
            <person name="Schultz J."/>
            <person name="Slater G."/>
            <person name="Smit A.F."/>
            <person name="Stupka E."/>
            <person name="Szustakowski J."/>
            <person name="Thierry-Mieg D."/>
            <person name="Thierry-Mieg J."/>
            <person name="Wagner L."/>
            <person name="Wallis J."/>
            <person name="Wheeler R."/>
            <person name="Williams A."/>
            <person name="Wolf Y.I."/>
            <person name="Wolfe K.H."/>
            <person name="Yang S.P."/>
            <person name="Yeh R.F."/>
            <person name="Collins F."/>
            <person name="Guyer M.S."/>
            <person name="Peterson J."/>
            <person name="Felsenfeld A."/>
            <person name="Wetterstrand K.A."/>
            <person name="Patrinos A."/>
            <person name="Morgan M.J."/>
            <person name="de Jong P."/>
            <person name="Catanese J.J."/>
            <person name="Osoegawa K."/>
            <person name="Shizuya H."/>
            <person name="Choi S."/>
            <person name="Chen Y.J."/>
        </authorList>
    </citation>
    <scope>NUCLEOTIDE SEQUENCE [LARGE SCALE GENOMIC DNA]</scope>
</reference>
<dbReference type="AlphaFoldDB" id="A0A087WXT1"/>
<dbReference type="EMBL" id="KF455816">
    <property type="status" value="NOT_ANNOTATED_CDS"/>
    <property type="molecule type" value="Genomic_DNA"/>
</dbReference>
<dbReference type="HOGENOM" id="CLU_3244669_0_0_1"/>
<dbReference type="EMBL" id="AL160155">
    <property type="status" value="NOT_ANNOTATED_CDS"/>
    <property type="molecule type" value="Genomic_DNA"/>
</dbReference>
<dbReference type="UCSC" id="uc058xzh.1">
    <property type="organism name" value="human"/>
</dbReference>
<dbReference type="OrthoDB" id="272778at2759"/>
<reference evidence="2" key="5">
    <citation type="submission" date="2025-09" db="UniProtKB">
        <authorList>
            <consortium name="Ensembl"/>
        </authorList>
    </citation>
    <scope>IDENTIFICATION</scope>
</reference>
<name>A0A087WXT1_HUMAN</name>
<evidence type="ECO:0000256" key="1">
    <source>
        <dbReference type="SAM" id="MobiDB-lite"/>
    </source>
</evidence>
<dbReference type="Ensembl" id="ENST00000474510.2">
    <property type="protein sequence ID" value="ENSP00000481260.1"/>
    <property type="gene ID" value="ENSG00000134882.17"/>
</dbReference>
<reference evidence="2" key="4">
    <citation type="submission" date="2025-08" db="UniProtKB">
        <authorList>
            <consortium name="Ensembl"/>
        </authorList>
    </citation>
    <scope>IDENTIFICATION</scope>
</reference>
<keyword evidence="3" id="KW-1185">Reference proteome</keyword>
<evidence type="ECO:0007829" key="4">
    <source>
        <dbReference type="PeptideAtlas" id="A0A087WXT1"/>
    </source>
</evidence>
<accession>A0A087WXT1</accession>
<evidence type="ECO:0000313" key="3">
    <source>
        <dbReference type="Proteomes" id="UP000005640"/>
    </source>
</evidence>
<dbReference type="GeneTree" id="ENSGT00950000182999"/>
<feature type="region of interest" description="Disordered" evidence="1">
    <location>
        <begin position="19"/>
        <end position="43"/>
    </location>
</feature>
<gene>
    <name evidence="2" type="primary">UBAC2</name>
</gene>
<keyword evidence="4 5" id="KW-1267">Proteomics identification</keyword>
<dbReference type="OpenTargets" id="ENSG00000134882"/>
<dbReference type="EMBL" id="AL159981">
    <property type="status" value="NOT_ANNOTATED_CDS"/>
    <property type="molecule type" value="Genomic_DNA"/>
</dbReference>
<dbReference type="ExpressionAtlas" id="A0A087WXT1">
    <property type="expression patterns" value="baseline and differential"/>
</dbReference>
<sequence>GGMINWNRLFPPLRQRQNVNYQGGRQSEPAAPPLEVSEEQTNE</sequence>
<dbReference type="EMBL" id="AL136961">
    <property type="status" value="NOT_ANNOTATED_CDS"/>
    <property type="molecule type" value="Genomic_DNA"/>
</dbReference>
<protein>
    <submittedName>
        <fullName evidence="2">UBA domain containing 2</fullName>
    </submittedName>
</protein>
<organism evidence="2 3">
    <name type="scientific">Homo sapiens</name>
    <name type="common">Human</name>
    <dbReference type="NCBI Taxonomy" id="9606"/>
    <lineage>
        <taxon>Eukaryota</taxon>
        <taxon>Metazoa</taxon>
        <taxon>Chordata</taxon>
        <taxon>Craniata</taxon>
        <taxon>Vertebrata</taxon>
        <taxon>Euteleostomi</taxon>
        <taxon>Mammalia</taxon>
        <taxon>Eutheria</taxon>
        <taxon>Euarchontoglires</taxon>
        <taxon>Primates</taxon>
        <taxon>Haplorrhini</taxon>
        <taxon>Catarrhini</taxon>
        <taxon>Hominidae</taxon>
        <taxon>Homo</taxon>
    </lineage>
</organism>
<evidence type="ECO:0007829" key="5">
    <source>
        <dbReference type="ProteomicsDB" id="A0A087WXT1"/>
    </source>
</evidence>
<proteinExistence type="evidence at protein level"/>
<feature type="non-terminal residue" evidence="2">
    <location>
        <position position="1"/>
    </location>
</feature>